<reference evidence="1 2" key="1">
    <citation type="submission" date="2020-08" db="EMBL/GenBank/DDBJ databases">
        <title>Genomic Encyclopedia of Type Strains, Phase IV (KMG-V): Genome sequencing to study the core and pangenomes of soil and plant-associated prokaryotes.</title>
        <authorList>
            <person name="Whitman W."/>
        </authorList>
    </citation>
    <scope>NUCLEOTIDE SEQUENCE [LARGE SCALE GENOMIC DNA]</scope>
    <source>
        <strain evidence="1 2">MP601</strain>
    </source>
</reference>
<dbReference type="EMBL" id="JACHCA010000005">
    <property type="protein sequence ID" value="MBB6127926.1"/>
    <property type="molecule type" value="Genomic_DNA"/>
</dbReference>
<evidence type="ECO:0000313" key="2">
    <source>
        <dbReference type="Proteomes" id="UP000548326"/>
    </source>
</evidence>
<proteinExistence type="predicted"/>
<organism evidence="1 2">
    <name type="scientific">Mucilaginibacter lappiensis</name>
    <dbReference type="NCBI Taxonomy" id="354630"/>
    <lineage>
        <taxon>Bacteria</taxon>
        <taxon>Pseudomonadati</taxon>
        <taxon>Bacteroidota</taxon>
        <taxon>Sphingobacteriia</taxon>
        <taxon>Sphingobacteriales</taxon>
        <taxon>Sphingobacteriaceae</taxon>
        <taxon>Mucilaginibacter</taxon>
    </lineage>
</organism>
<comment type="caution">
    <text evidence="1">The sequence shown here is derived from an EMBL/GenBank/DDBJ whole genome shotgun (WGS) entry which is preliminary data.</text>
</comment>
<sequence length="44" mass="4805">MNKPKNIARTAIIAFAVLAYHVAKDVVKIGIKDGKATHELMAKK</sequence>
<dbReference type="Proteomes" id="UP000548326">
    <property type="component" value="Unassembled WGS sequence"/>
</dbReference>
<dbReference type="RefSeq" id="WP_260170846.1">
    <property type="nucleotide sequence ID" value="NZ_JACHCA010000005.1"/>
</dbReference>
<dbReference type="AlphaFoldDB" id="A0A841JEC3"/>
<evidence type="ECO:0000313" key="1">
    <source>
        <dbReference type="EMBL" id="MBB6127926.1"/>
    </source>
</evidence>
<accession>A0A841JEC3</accession>
<gene>
    <name evidence="1" type="ORF">HDF22_002039</name>
</gene>
<name>A0A841JEC3_9SPHI</name>
<protein>
    <submittedName>
        <fullName evidence="1">Uncharacterized protein</fullName>
    </submittedName>
</protein>